<dbReference type="EMBL" id="CP051180">
    <property type="protein sequence ID" value="QIZ78304.1"/>
    <property type="molecule type" value="Genomic_DNA"/>
</dbReference>
<name>A0A6H1UGY3_9GAMM</name>
<reference evidence="1 2" key="1">
    <citation type="submission" date="2020-04" db="EMBL/GenBank/DDBJ databases">
        <title>Ferrimonas sp. S7 isolated from sea water.</title>
        <authorList>
            <person name="Bae S.S."/>
            <person name="Baek K."/>
        </authorList>
    </citation>
    <scope>NUCLEOTIDE SEQUENCE [LARGE SCALE GENOMIC DNA]</scope>
    <source>
        <strain evidence="1 2">S7</strain>
    </source>
</reference>
<dbReference type="AlphaFoldDB" id="A0A6H1UGY3"/>
<sequence>MTSLALNPSYLVIHWHFTLGANNVLDEELPFSAASFQGYDTTTYSAQGR</sequence>
<evidence type="ECO:0000313" key="2">
    <source>
        <dbReference type="Proteomes" id="UP000501602"/>
    </source>
</evidence>
<dbReference type="RefSeq" id="WP_168662140.1">
    <property type="nucleotide sequence ID" value="NZ_CP051180.1"/>
</dbReference>
<organism evidence="1 2">
    <name type="scientific">Ferrimonas lipolytica</name>
    <dbReference type="NCBI Taxonomy" id="2724191"/>
    <lineage>
        <taxon>Bacteria</taxon>
        <taxon>Pseudomonadati</taxon>
        <taxon>Pseudomonadota</taxon>
        <taxon>Gammaproteobacteria</taxon>
        <taxon>Alteromonadales</taxon>
        <taxon>Ferrimonadaceae</taxon>
        <taxon>Ferrimonas</taxon>
    </lineage>
</organism>
<accession>A0A6H1UGY3</accession>
<proteinExistence type="predicted"/>
<dbReference type="KEGG" id="fes:HER31_16210"/>
<gene>
    <name evidence="1" type="ORF">HER31_16210</name>
</gene>
<protein>
    <submittedName>
        <fullName evidence="1">Uncharacterized protein</fullName>
    </submittedName>
</protein>
<dbReference type="Proteomes" id="UP000501602">
    <property type="component" value="Chromosome"/>
</dbReference>
<keyword evidence="2" id="KW-1185">Reference proteome</keyword>
<evidence type="ECO:0000313" key="1">
    <source>
        <dbReference type="EMBL" id="QIZ78304.1"/>
    </source>
</evidence>